<dbReference type="PANTHER" id="PTHR43228">
    <property type="entry name" value="TWO-COMPONENT RESPONSE REGULATOR"/>
    <property type="match status" value="1"/>
</dbReference>
<dbReference type="Gene3D" id="3.40.50.2300">
    <property type="match status" value="1"/>
</dbReference>
<evidence type="ECO:0000313" key="3">
    <source>
        <dbReference type="EMBL" id="REL27324.1"/>
    </source>
</evidence>
<dbReference type="GO" id="GO:0000160">
    <property type="term" value="P:phosphorelay signal transduction system"/>
    <property type="evidence" value="ECO:0007669"/>
    <property type="project" value="InterPro"/>
</dbReference>
<feature type="domain" description="Response regulatory" evidence="2">
    <location>
        <begin position="2"/>
        <end position="119"/>
    </location>
</feature>
<organism evidence="3 4">
    <name type="scientific">Thalassotalea euphylliae</name>
    <dbReference type="NCBI Taxonomy" id="1655234"/>
    <lineage>
        <taxon>Bacteria</taxon>
        <taxon>Pseudomonadati</taxon>
        <taxon>Pseudomonadota</taxon>
        <taxon>Gammaproteobacteria</taxon>
        <taxon>Alteromonadales</taxon>
        <taxon>Colwelliaceae</taxon>
        <taxon>Thalassotalea</taxon>
    </lineage>
</organism>
<dbReference type="InterPro" id="IPR011006">
    <property type="entry name" value="CheY-like_superfamily"/>
</dbReference>
<dbReference type="RefSeq" id="WP_116008408.1">
    <property type="nucleotide sequence ID" value="NZ_QUOU01000001.1"/>
</dbReference>
<dbReference type="PROSITE" id="PS50110">
    <property type="entry name" value="RESPONSE_REGULATORY"/>
    <property type="match status" value="1"/>
</dbReference>
<keyword evidence="1" id="KW-0597">Phosphoprotein</keyword>
<name>A0A3E0TS64_9GAMM</name>
<accession>A0A3E0TS64</accession>
<reference evidence="3 4" key="1">
    <citation type="submission" date="2018-08" db="EMBL/GenBank/DDBJ databases">
        <title>Thalassotalea euphylliae genome.</title>
        <authorList>
            <person name="Summers S."/>
            <person name="Rice S.A."/>
            <person name="Freckelton M.L."/>
            <person name="Nedved B.T."/>
            <person name="Hadfield M.G."/>
        </authorList>
    </citation>
    <scope>NUCLEOTIDE SEQUENCE [LARGE SCALE GENOMIC DNA]</scope>
    <source>
        <strain evidence="3 4">H1</strain>
    </source>
</reference>
<dbReference type="Pfam" id="PF00072">
    <property type="entry name" value="Response_reg"/>
    <property type="match status" value="1"/>
</dbReference>
<feature type="modified residue" description="4-aspartylphosphate" evidence="1">
    <location>
        <position position="52"/>
    </location>
</feature>
<gene>
    <name evidence="3" type="ORF">DXX93_12620</name>
</gene>
<dbReference type="InterPro" id="IPR052048">
    <property type="entry name" value="ST_Response_Regulator"/>
</dbReference>
<comment type="caution">
    <text evidence="3">The sequence shown here is derived from an EMBL/GenBank/DDBJ whole genome shotgun (WGS) entry which is preliminary data.</text>
</comment>
<dbReference type="EMBL" id="QUOU01000001">
    <property type="protein sequence ID" value="REL27324.1"/>
    <property type="molecule type" value="Genomic_DNA"/>
</dbReference>
<evidence type="ECO:0000313" key="4">
    <source>
        <dbReference type="Proteomes" id="UP000256478"/>
    </source>
</evidence>
<dbReference type="OrthoDB" id="9800897at2"/>
<dbReference type="SUPFAM" id="SSF52172">
    <property type="entry name" value="CheY-like"/>
    <property type="match status" value="1"/>
</dbReference>
<dbReference type="InterPro" id="IPR001789">
    <property type="entry name" value="Sig_transdc_resp-reg_receiver"/>
</dbReference>
<dbReference type="Proteomes" id="UP000256478">
    <property type="component" value="Unassembled WGS sequence"/>
</dbReference>
<dbReference type="SMART" id="SM00448">
    <property type="entry name" value="REC"/>
    <property type="match status" value="1"/>
</dbReference>
<sequence>MRILVVDDMDSMRHVIIHMLKGIGYDQVEEAVNGQQALNLLMSRQYDLLITDYHMPKLDGLRLLEHIRQHEPIAKLPVLLVTCEDKRSELESFIQAGVSGIMFKPFTANTLIKQINWILESMPDKQQANAG</sequence>
<protein>
    <submittedName>
        <fullName evidence="3">Response regulator</fullName>
    </submittedName>
</protein>
<evidence type="ECO:0000259" key="2">
    <source>
        <dbReference type="PROSITE" id="PS50110"/>
    </source>
</evidence>
<evidence type="ECO:0000256" key="1">
    <source>
        <dbReference type="PROSITE-ProRule" id="PRU00169"/>
    </source>
</evidence>
<dbReference type="PANTHER" id="PTHR43228:SF1">
    <property type="entry name" value="TWO-COMPONENT RESPONSE REGULATOR ARR22"/>
    <property type="match status" value="1"/>
</dbReference>
<dbReference type="AlphaFoldDB" id="A0A3E0TS64"/>
<proteinExistence type="predicted"/>